<dbReference type="EMBL" id="DTFI01000028">
    <property type="protein sequence ID" value="HGI42945.1"/>
    <property type="molecule type" value="Genomic_DNA"/>
</dbReference>
<protein>
    <recommendedName>
        <fullName evidence="2">Aminoglycoside phosphotransferase domain-containing protein</fullName>
    </recommendedName>
</protein>
<organism evidence="1">
    <name type="scientific">Thermofilum pendens</name>
    <dbReference type="NCBI Taxonomy" id="2269"/>
    <lineage>
        <taxon>Archaea</taxon>
        <taxon>Thermoproteota</taxon>
        <taxon>Thermoprotei</taxon>
        <taxon>Thermofilales</taxon>
        <taxon>Thermofilaceae</taxon>
        <taxon>Thermofilum</taxon>
    </lineage>
</organism>
<proteinExistence type="predicted"/>
<dbReference type="AlphaFoldDB" id="A0A7C4FBU6"/>
<reference evidence="1" key="1">
    <citation type="journal article" date="2020" name="mSystems">
        <title>Genome- and Community-Level Interaction Insights into Carbon Utilization and Element Cycling Functions of Hydrothermarchaeota in Hydrothermal Sediment.</title>
        <authorList>
            <person name="Zhou Z."/>
            <person name="Liu Y."/>
            <person name="Xu W."/>
            <person name="Pan J."/>
            <person name="Luo Z.H."/>
            <person name="Li M."/>
        </authorList>
    </citation>
    <scope>NUCLEOTIDE SEQUENCE [LARGE SCALE GENOMIC DNA]</scope>
    <source>
        <strain evidence="1">SpSt-735</strain>
    </source>
</reference>
<dbReference type="SUPFAM" id="SSF56112">
    <property type="entry name" value="Protein kinase-like (PK-like)"/>
    <property type="match status" value="1"/>
</dbReference>
<evidence type="ECO:0008006" key="2">
    <source>
        <dbReference type="Google" id="ProtNLM"/>
    </source>
</evidence>
<name>A0A7C4FBU6_THEPE</name>
<evidence type="ECO:0000313" key="1">
    <source>
        <dbReference type="EMBL" id="HGI42945.1"/>
    </source>
</evidence>
<dbReference type="InterPro" id="IPR011009">
    <property type="entry name" value="Kinase-like_dom_sf"/>
</dbReference>
<accession>A0A7C4FBU6</accession>
<sequence>MLGAFSRGWVDAEVEFKAKRWLRGGDYHGRAAVVNVCDHVLVAVFTLGGETYAVPLVEDPLCPEGKGAHAGCKQVCEAEFSGLFIEELLSGRCPGLSLDTLSELRGPAEFLKVLGEGATNPHALFRLSGDKVVIKGYRLLRGWNPEPSFLRYLSGKGVSPRLYAVYHLGDRPLGVLMEFVEGVDPGSIVYSDALSYIRGEGAGDSREVLDLTSRTLVEFHKLMMDCRESWCAPGTVTVGDVEKWVGRMRFYLSNLPLEPGVAERLGKMVEHSREKLEAFVGYFKLRTHQDFHFSQTLLSKNGGLVIVDFEGEPARPSWCASELEPGLRDLATLLRAVSYISFFALREATGWSLEEAAAALPRREKPVQRAAEWGLEAAEALAKSYLRSAPRSVCPSTSADDVLELLAPWFLERALYEAYYEREYRPQLMQVALTTLLEGLPPLSCQ</sequence>
<comment type="caution">
    <text evidence="1">The sequence shown here is derived from an EMBL/GenBank/DDBJ whole genome shotgun (WGS) entry which is preliminary data.</text>
</comment>
<dbReference type="Gene3D" id="3.90.1200.10">
    <property type="match status" value="1"/>
</dbReference>
<gene>
    <name evidence="1" type="ORF">ENV17_00970</name>
</gene>